<keyword evidence="2" id="KW-1185">Reference proteome</keyword>
<evidence type="ECO:0000313" key="1">
    <source>
        <dbReference type="EMBL" id="MBS9477933.1"/>
    </source>
</evidence>
<evidence type="ECO:0008006" key="3">
    <source>
        <dbReference type="Google" id="ProtNLM"/>
    </source>
</evidence>
<dbReference type="RefSeq" id="WP_213755774.1">
    <property type="nucleotide sequence ID" value="NZ_JAHCQH010000017.1"/>
</dbReference>
<sequence length="66" mass="7228">MTKLLFPLLSAGLLLGGALLLPRLTAADANAEAAETKGYRTCFLERSFVAEGTPRLETKRRCVFEE</sequence>
<protein>
    <recommendedName>
        <fullName evidence="3">YARHG domain-containing protein</fullName>
    </recommendedName>
</protein>
<reference evidence="1" key="1">
    <citation type="submission" date="2021-05" db="EMBL/GenBank/DDBJ databases">
        <authorList>
            <person name="Sun Q."/>
            <person name="Inoue M."/>
        </authorList>
    </citation>
    <scope>NUCLEOTIDE SEQUENCE</scope>
    <source>
        <strain evidence="1">VKM B-3255</strain>
    </source>
</reference>
<accession>A0ABS5R8D2</accession>
<comment type="caution">
    <text evidence="1">The sequence shown here is derived from an EMBL/GenBank/DDBJ whole genome shotgun (WGS) entry which is preliminary data.</text>
</comment>
<dbReference type="EMBL" id="JAHCQH010000017">
    <property type="protein sequence ID" value="MBS9477933.1"/>
    <property type="molecule type" value="Genomic_DNA"/>
</dbReference>
<dbReference type="Proteomes" id="UP001166585">
    <property type="component" value="Unassembled WGS sequence"/>
</dbReference>
<proteinExistence type="predicted"/>
<name>A0ABS5R8D2_9HYPH</name>
<organism evidence="1 2">
    <name type="scientific">Ancylobacter radicis</name>
    <dbReference type="NCBI Taxonomy" id="2836179"/>
    <lineage>
        <taxon>Bacteria</taxon>
        <taxon>Pseudomonadati</taxon>
        <taxon>Pseudomonadota</taxon>
        <taxon>Alphaproteobacteria</taxon>
        <taxon>Hyphomicrobiales</taxon>
        <taxon>Xanthobacteraceae</taxon>
        <taxon>Ancylobacter</taxon>
    </lineage>
</organism>
<evidence type="ECO:0000313" key="2">
    <source>
        <dbReference type="Proteomes" id="UP001166585"/>
    </source>
</evidence>
<gene>
    <name evidence="1" type="ORF">KIP89_12535</name>
</gene>